<reference evidence="2 4" key="2">
    <citation type="submission" date="2015-09" db="EMBL/GenBank/DDBJ databases">
        <title>Genome announcement of multiple Pseudomonas syringae strains.</title>
        <authorList>
            <person name="Thakur S."/>
            <person name="Wang P.W."/>
            <person name="Gong Y."/>
            <person name="Weir B.S."/>
            <person name="Guttman D.S."/>
        </authorList>
    </citation>
    <scope>NUCLEOTIDE SEQUENCE [LARGE SCALE GENOMIC DNA]</scope>
    <source>
        <strain evidence="2 4">ICMP3507</strain>
    </source>
</reference>
<dbReference type="EMBL" id="LGLK01000071">
    <property type="protein sequence ID" value="KPC14598.1"/>
    <property type="molecule type" value="Genomic_DNA"/>
</dbReference>
<reference evidence="1 3" key="3">
    <citation type="submission" date="2015-10" db="EMBL/GenBank/DDBJ databases">
        <title>Comparative genomics and high-throughput reverse genetic screens identify a new phytobacterial MAMP and an Arabidopsis receptor required for immune elicitation.</title>
        <authorList>
            <person name="Mott G.A."/>
            <person name="Thakur S."/>
            <person name="Wang P.W."/>
            <person name="Desveaux D."/>
            <person name="Guttman D.S."/>
        </authorList>
    </citation>
    <scope>NUCLEOTIDE SEQUENCE [LARGE SCALE GENOMIC DNA]</scope>
    <source>
        <strain evidence="1 3">107</strain>
    </source>
</reference>
<protein>
    <submittedName>
        <fullName evidence="2">Uncharacterized protein</fullName>
    </submittedName>
</protein>
<evidence type="ECO:0000313" key="4">
    <source>
        <dbReference type="Proteomes" id="UP000050265"/>
    </source>
</evidence>
<organism evidence="2 4">
    <name type="scientific">Pseudomonas amygdali pv. lachrymans</name>
    <name type="common">Pseudomonas syringae pv. lachrymans</name>
    <dbReference type="NCBI Taxonomy" id="53707"/>
    <lineage>
        <taxon>Bacteria</taxon>
        <taxon>Pseudomonadati</taxon>
        <taxon>Pseudomonadota</taxon>
        <taxon>Gammaproteobacteria</taxon>
        <taxon>Pseudomonadales</taxon>
        <taxon>Pseudomonadaceae</taxon>
        <taxon>Pseudomonas</taxon>
        <taxon>Pseudomonas amygdali</taxon>
    </lineage>
</organism>
<dbReference type="AlphaFoldDB" id="A0A0N0G4Q1"/>
<gene>
    <name evidence="1" type="ORF">AC499_5556</name>
    <name evidence="2" type="ORF">ALO35_102006</name>
</gene>
<dbReference type="Proteomes" id="UP000050265">
    <property type="component" value="Unassembled WGS sequence"/>
</dbReference>
<dbReference type="PATRIC" id="fig|53707.7.peg.5845"/>
<evidence type="ECO:0000313" key="2">
    <source>
        <dbReference type="EMBL" id="KPX66511.1"/>
    </source>
</evidence>
<comment type="caution">
    <text evidence="2">The sequence shown here is derived from an EMBL/GenBank/DDBJ whole genome shotgun (WGS) entry which is preliminary data.</text>
</comment>
<accession>A0A0N0G4Q1</accession>
<evidence type="ECO:0000313" key="3">
    <source>
        <dbReference type="Proteomes" id="UP000037943"/>
    </source>
</evidence>
<keyword evidence="3" id="KW-1185">Reference proteome</keyword>
<name>A0A0N0G4Q1_PSEAV</name>
<proteinExistence type="predicted"/>
<dbReference type="Proteomes" id="UP000037943">
    <property type="component" value="Unassembled WGS sequence"/>
</dbReference>
<dbReference type="EMBL" id="LJQP01000281">
    <property type="protein sequence ID" value="KPX66511.1"/>
    <property type="molecule type" value="Genomic_DNA"/>
</dbReference>
<reference evidence="1" key="1">
    <citation type="submission" date="2015-07" db="EMBL/GenBank/DDBJ databases">
        <authorList>
            <person name="O'Brien H.E."/>
            <person name="Thakur S."/>
            <person name="Gong Y."/>
            <person name="Wang P.W."/>
            <person name="Guttman D.S."/>
        </authorList>
    </citation>
    <scope>NUCLEOTIDE SEQUENCE</scope>
    <source>
        <strain evidence="1">107</strain>
    </source>
</reference>
<evidence type="ECO:0000313" key="1">
    <source>
        <dbReference type="EMBL" id="KPC14598.1"/>
    </source>
</evidence>
<sequence>MSPVLRICHIQSGIFNGTDLTLKKTRTNETQDPGNCLNCLPDL</sequence>